<protein>
    <recommendedName>
        <fullName evidence="4">DUF3455 domain-containing protein</fullName>
    </recommendedName>
</protein>
<name>A0A443IAK8_9GAMM</name>
<dbReference type="Pfam" id="PF11937">
    <property type="entry name" value="DUF3455"/>
    <property type="match status" value="1"/>
</dbReference>
<sequence>MTLFRPTLAAIMLTASASSLAAGNVMPPEGAKQELQVYARGVQLYRCAAPADNASTGSWIFQAPEADLFSDKAMTQLVGKHYDGPHWVWLDGSILAGKLLTSQDSPHPGAIPWLLLEGTSTGHAGRLTGIHYIQRVDTVDGNVGNTRCDASRYGMTLNVPYTATYRFWR</sequence>
<feature type="chain" id="PRO_5019110433" description="DUF3455 domain-containing protein" evidence="1">
    <location>
        <begin position="22"/>
        <end position="169"/>
    </location>
</feature>
<dbReference type="EMBL" id="JMEE01000044">
    <property type="protein sequence ID" value="RWR00946.1"/>
    <property type="molecule type" value="Genomic_DNA"/>
</dbReference>
<dbReference type="PANTHER" id="PTHR35567">
    <property type="entry name" value="MALATE DEHYDROGENASE (AFU_ORTHOLOGUE AFUA_2G13800)"/>
    <property type="match status" value="1"/>
</dbReference>
<accession>A0A443IAK8</accession>
<evidence type="ECO:0000313" key="3">
    <source>
        <dbReference type="Proteomes" id="UP000288794"/>
    </source>
</evidence>
<dbReference type="PANTHER" id="PTHR35567:SF1">
    <property type="entry name" value="CONSERVED FUNGAL PROTEIN (AFU_ORTHOLOGUE AFUA_1G14230)"/>
    <property type="match status" value="1"/>
</dbReference>
<dbReference type="Proteomes" id="UP000288794">
    <property type="component" value="Unassembled WGS sequence"/>
</dbReference>
<proteinExistence type="predicted"/>
<keyword evidence="3" id="KW-1185">Reference proteome</keyword>
<organism evidence="2 3">
    <name type="scientific">[Pantoea] beijingensis</name>
    <dbReference type="NCBI Taxonomy" id="1324864"/>
    <lineage>
        <taxon>Bacteria</taxon>
        <taxon>Pseudomonadati</taxon>
        <taxon>Pseudomonadota</taxon>
        <taxon>Gammaproteobacteria</taxon>
        <taxon>Enterobacterales</taxon>
        <taxon>Erwiniaceae</taxon>
        <taxon>Erwinia</taxon>
    </lineage>
</organism>
<dbReference type="AlphaFoldDB" id="A0A443IAK8"/>
<reference evidence="2 3" key="1">
    <citation type="submission" date="2014-04" db="EMBL/GenBank/DDBJ databases">
        <title>Draft genome sequence of Pantoea beijingensis strain LMG 27579, an emerging pathogen to Pleurotus eryngii with potential industrial application.</title>
        <authorList>
            <person name="Xu F."/>
            <person name="Liu Y."/>
            <person name="Wang S."/>
            <person name="Yin Y."/>
            <person name="Ma Y."/>
            <person name="Zhao S."/>
            <person name="Rong C."/>
        </authorList>
    </citation>
    <scope>NUCLEOTIDE SEQUENCE [LARGE SCALE GENOMIC DNA]</scope>
    <source>
        <strain evidence="2 3">LMG 27579</strain>
    </source>
</reference>
<keyword evidence="1" id="KW-0732">Signal</keyword>
<dbReference type="InterPro" id="IPR021851">
    <property type="entry name" value="DUF3455"/>
</dbReference>
<evidence type="ECO:0000256" key="1">
    <source>
        <dbReference type="SAM" id="SignalP"/>
    </source>
</evidence>
<evidence type="ECO:0008006" key="4">
    <source>
        <dbReference type="Google" id="ProtNLM"/>
    </source>
</evidence>
<evidence type="ECO:0000313" key="2">
    <source>
        <dbReference type="EMBL" id="RWR00946.1"/>
    </source>
</evidence>
<feature type="signal peptide" evidence="1">
    <location>
        <begin position="1"/>
        <end position="21"/>
    </location>
</feature>
<comment type="caution">
    <text evidence="2">The sequence shown here is derived from an EMBL/GenBank/DDBJ whole genome shotgun (WGS) entry which is preliminary data.</text>
</comment>
<gene>
    <name evidence="2" type="ORF">ED28_15970</name>
</gene>
<dbReference type="RefSeq" id="WP_128179023.1">
    <property type="nucleotide sequence ID" value="NZ_CP071409.1"/>
</dbReference>